<proteinExistence type="predicted"/>
<dbReference type="InterPro" id="IPR025322">
    <property type="entry name" value="PADRE_dom"/>
</dbReference>
<reference evidence="1 2" key="1">
    <citation type="journal article" date="2022" name="Nat. Plants">
        <title>Genomes of leafy and leafless Platanthera orchids illuminate the evolution of mycoheterotrophy.</title>
        <authorList>
            <person name="Li M.H."/>
            <person name="Liu K.W."/>
            <person name="Li Z."/>
            <person name="Lu H.C."/>
            <person name="Ye Q.L."/>
            <person name="Zhang D."/>
            <person name="Wang J.Y."/>
            <person name="Li Y.F."/>
            <person name="Zhong Z.M."/>
            <person name="Liu X."/>
            <person name="Yu X."/>
            <person name="Liu D.K."/>
            <person name="Tu X.D."/>
            <person name="Liu B."/>
            <person name="Hao Y."/>
            <person name="Liao X.Y."/>
            <person name="Jiang Y.T."/>
            <person name="Sun W.H."/>
            <person name="Chen J."/>
            <person name="Chen Y.Q."/>
            <person name="Ai Y."/>
            <person name="Zhai J.W."/>
            <person name="Wu S.S."/>
            <person name="Zhou Z."/>
            <person name="Hsiao Y.Y."/>
            <person name="Wu W.L."/>
            <person name="Chen Y.Y."/>
            <person name="Lin Y.F."/>
            <person name="Hsu J.L."/>
            <person name="Li C.Y."/>
            <person name="Wang Z.W."/>
            <person name="Zhao X."/>
            <person name="Zhong W.Y."/>
            <person name="Ma X.K."/>
            <person name="Ma L."/>
            <person name="Huang J."/>
            <person name="Chen G.Z."/>
            <person name="Huang M.Z."/>
            <person name="Huang L."/>
            <person name="Peng D.H."/>
            <person name="Luo Y.B."/>
            <person name="Zou S.Q."/>
            <person name="Chen S.P."/>
            <person name="Lan S."/>
            <person name="Tsai W.C."/>
            <person name="Van de Peer Y."/>
            <person name="Liu Z.J."/>
        </authorList>
    </citation>
    <scope>NUCLEOTIDE SEQUENCE [LARGE SCALE GENOMIC DNA]</scope>
    <source>
        <strain evidence="1">Lor288</strain>
    </source>
</reference>
<dbReference type="Pfam" id="PF14009">
    <property type="entry name" value="PADRE"/>
    <property type="match status" value="1"/>
</dbReference>
<name>A0ABR2LFD7_9ASPA</name>
<protein>
    <submittedName>
        <fullName evidence="1">Uncharacterized protein</fullName>
    </submittedName>
</protein>
<dbReference type="PANTHER" id="PTHR33052">
    <property type="entry name" value="DUF4228 DOMAIN PROTEIN-RELATED"/>
    <property type="match status" value="1"/>
</dbReference>
<evidence type="ECO:0000313" key="1">
    <source>
        <dbReference type="EMBL" id="KAK8939662.1"/>
    </source>
</evidence>
<gene>
    <name evidence="1" type="ORF">KSP40_PGU005447</name>
</gene>
<organism evidence="1 2">
    <name type="scientific">Platanthera guangdongensis</name>
    <dbReference type="NCBI Taxonomy" id="2320717"/>
    <lineage>
        <taxon>Eukaryota</taxon>
        <taxon>Viridiplantae</taxon>
        <taxon>Streptophyta</taxon>
        <taxon>Embryophyta</taxon>
        <taxon>Tracheophyta</taxon>
        <taxon>Spermatophyta</taxon>
        <taxon>Magnoliopsida</taxon>
        <taxon>Liliopsida</taxon>
        <taxon>Asparagales</taxon>
        <taxon>Orchidaceae</taxon>
        <taxon>Orchidoideae</taxon>
        <taxon>Orchideae</taxon>
        <taxon>Orchidinae</taxon>
        <taxon>Platanthera</taxon>
    </lineage>
</organism>
<comment type="caution">
    <text evidence="1">The sequence shown here is derived from an EMBL/GenBank/DDBJ whole genome shotgun (WGS) entry which is preliminary data.</text>
</comment>
<accession>A0ABR2LFD7</accession>
<dbReference type="Proteomes" id="UP001412067">
    <property type="component" value="Unassembled WGS sequence"/>
</dbReference>
<dbReference type="EMBL" id="JBBWWR010000020">
    <property type="protein sequence ID" value="KAK8939662.1"/>
    <property type="molecule type" value="Genomic_DNA"/>
</dbReference>
<evidence type="ECO:0000313" key="2">
    <source>
        <dbReference type="Proteomes" id="UP001412067"/>
    </source>
</evidence>
<keyword evidence="2" id="KW-1185">Reference proteome</keyword>
<sequence length="171" mass="18742">MGNYFSCTTTSTPAGLLAQCPRVILPSGDIYHAGMASETAAEIMLDHTGYFIAHSSSILIHSRLFALSADEELKSCAVYAMFPMDRVGSSATAADKARLLLAATPKKTGRRARAQITPAAVPFREVLPGEARKRTLMEEQDDVLVAGFMFRRSLRRSKRPDLETITEEPFC</sequence>